<feature type="region of interest" description="Disordered" evidence="1">
    <location>
        <begin position="44"/>
        <end position="68"/>
    </location>
</feature>
<accession>A0A0V0TUU8</accession>
<keyword evidence="3" id="KW-1185">Reference proteome</keyword>
<sequence length="93" mass="10826">MTAPVRTMPVPTNGALSILMFKFDARFTKRHLITRRCDCLCNRPLFTEQPADPSRSREAPRPRQQLSDCRDNDLQSMLQWVHSIPVLTMPCRR</sequence>
<dbReference type="Proteomes" id="UP000055048">
    <property type="component" value="Unassembled WGS sequence"/>
</dbReference>
<gene>
    <name evidence="2" type="ORF">T05_2390</name>
</gene>
<protein>
    <submittedName>
        <fullName evidence="2">Uncharacterized protein</fullName>
    </submittedName>
</protein>
<dbReference type="EMBL" id="JYDJ01000134">
    <property type="protein sequence ID" value="KRX42799.1"/>
    <property type="molecule type" value="Genomic_DNA"/>
</dbReference>
<evidence type="ECO:0000313" key="3">
    <source>
        <dbReference type="Proteomes" id="UP000055048"/>
    </source>
</evidence>
<name>A0A0V0TUU8_9BILA</name>
<reference evidence="2 3" key="1">
    <citation type="submission" date="2015-01" db="EMBL/GenBank/DDBJ databases">
        <title>Evolution of Trichinella species and genotypes.</title>
        <authorList>
            <person name="Korhonen P.K."/>
            <person name="Edoardo P."/>
            <person name="Giuseppe L.R."/>
            <person name="Gasser R.B."/>
        </authorList>
    </citation>
    <scope>NUCLEOTIDE SEQUENCE [LARGE SCALE GENOMIC DNA]</scope>
    <source>
        <strain evidence="2">ISS417</strain>
    </source>
</reference>
<evidence type="ECO:0000256" key="1">
    <source>
        <dbReference type="SAM" id="MobiDB-lite"/>
    </source>
</evidence>
<comment type="caution">
    <text evidence="2">The sequence shown here is derived from an EMBL/GenBank/DDBJ whole genome shotgun (WGS) entry which is preliminary data.</text>
</comment>
<organism evidence="2 3">
    <name type="scientific">Trichinella murrelli</name>
    <dbReference type="NCBI Taxonomy" id="144512"/>
    <lineage>
        <taxon>Eukaryota</taxon>
        <taxon>Metazoa</taxon>
        <taxon>Ecdysozoa</taxon>
        <taxon>Nematoda</taxon>
        <taxon>Enoplea</taxon>
        <taxon>Dorylaimia</taxon>
        <taxon>Trichinellida</taxon>
        <taxon>Trichinellidae</taxon>
        <taxon>Trichinella</taxon>
    </lineage>
</organism>
<evidence type="ECO:0000313" key="2">
    <source>
        <dbReference type="EMBL" id="KRX42799.1"/>
    </source>
</evidence>
<dbReference type="AlphaFoldDB" id="A0A0V0TUU8"/>
<proteinExistence type="predicted"/>